<keyword evidence="11 14" id="KW-0472">Membrane</keyword>
<feature type="transmembrane region" description="Helical" evidence="14">
    <location>
        <begin position="346"/>
        <end position="369"/>
    </location>
</feature>
<keyword evidence="4 16" id="KW-0723">Serine/threonine-protein kinase</keyword>
<evidence type="ECO:0000313" key="17">
    <source>
        <dbReference type="Proteomes" id="UP000093898"/>
    </source>
</evidence>
<keyword evidence="5" id="KW-0808">Transferase</keyword>
<feature type="region of interest" description="Disordered" evidence="13">
    <location>
        <begin position="373"/>
        <end position="423"/>
    </location>
</feature>
<dbReference type="InterPro" id="IPR011009">
    <property type="entry name" value="Kinase-like_dom_sf"/>
</dbReference>
<feature type="compositionally biased region" description="Low complexity" evidence="13">
    <location>
        <begin position="272"/>
        <end position="283"/>
    </location>
</feature>
<keyword evidence="6 14" id="KW-0812">Transmembrane</keyword>
<dbReference type="GO" id="GO:0005886">
    <property type="term" value="C:plasma membrane"/>
    <property type="evidence" value="ECO:0007669"/>
    <property type="project" value="UniProtKB-SubCell"/>
</dbReference>
<dbReference type="GO" id="GO:0080090">
    <property type="term" value="P:regulation of primary metabolic process"/>
    <property type="evidence" value="ECO:0007669"/>
    <property type="project" value="UniProtKB-ARBA"/>
</dbReference>
<feature type="binding site" evidence="12">
    <location>
        <position position="38"/>
    </location>
    <ligand>
        <name>ATP</name>
        <dbReference type="ChEBI" id="CHEBI:30616"/>
    </ligand>
</feature>
<evidence type="ECO:0000256" key="14">
    <source>
        <dbReference type="SAM" id="Phobius"/>
    </source>
</evidence>
<dbReference type="PROSITE" id="PS00107">
    <property type="entry name" value="PROTEIN_KINASE_ATP"/>
    <property type="match status" value="1"/>
</dbReference>
<dbReference type="PANTHER" id="PTHR43289:SF6">
    <property type="entry name" value="SERINE_THREONINE-PROTEIN KINASE NEKL-3"/>
    <property type="match status" value="1"/>
</dbReference>
<dbReference type="FunFam" id="1.10.510.10:FF:000021">
    <property type="entry name" value="Serine/threonine protein kinase"/>
    <property type="match status" value="1"/>
</dbReference>
<dbReference type="GO" id="GO:0004674">
    <property type="term" value="F:protein serine/threonine kinase activity"/>
    <property type="evidence" value="ECO:0007669"/>
    <property type="project" value="UniProtKB-KW"/>
</dbReference>
<dbReference type="Pfam" id="PF00069">
    <property type="entry name" value="Pkinase"/>
    <property type="match status" value="1"/>
</dbReference>
<name>A0A1A3HE55_MYCMU</name>
<dbReference type="PROSITE" id="PS50011">
    <property type="entry name" value="PROTEIN_KINASE_DOM"/>
    <property type="match status" value="1"/>
</dbReference>
<dbReference type="SMART" id="SM00220">
    <property type="entry name" value="S_TKc"/>
    <property type="match status" value="1"/>
</dbReference>
<evidence type="ECO:0000256" key="4">
    <source>
        <dbReference type="ARBA" id="ARBA00022527"/>
    </source>
</evidence>
<evidence type="ECO:0000256" key="10">
    <source>
        <dbReference type="ARBA" id="ARBA00022989"/>
    </source>
</evidence>
<evidence type="ECO:0000256" key="6">
    <source>
        <dbReference type="ARBA" id="ARBA00022692"/>
    </source>
</evidence>
<feature type="compositionally biased region" description="Polar residues" evidence="13">
    <location>
        <begin position="373"/>
        <end position="384"/>
    </location>
</feature>
<protein>
    <recommendedName>
        <fullName evidence="2">non-specific serine/threonine protein kinase</fullName>
        <ecNumber evidence="2">2.7.11.1</ecNumber>
    </recommendedName>
</protein>
<dbReference type="Gene3D" id="1.10.510.10">
    <property type="entry name" value="Transferase(Phosphotransferase) domain 1"/>
    <property type="match status" value="1"/>
</dbReference>
<evidence type="ECO:0000313" key="16">
    <source>
        <dbReference type="EMBL" id="OBJ45969.1"/>
    </source>
</evidence>
<comment type="caution">
    <text evidence="16">The sequence shown here is derived from an EMBL/GenBank/DDBJ whole genome shotgun (WGS) entry which is preliminary data.</text>
</comment>
<dbReference type="STRING" id="56689.GCA_001291445_02965"/>
<dbReference type="EC" id="2.7.11.1" evidence="2"/>
<evidence type="ECO:0000256" key="9">
    <source>
        <dbReference type="ARBA" id="ARBA00022840"/>
    </source>
</evidence>
<dbReference type="InterPro" id="IPR017441">
    <property type="entry name" value="Protein_kinase_ATP_BS"/>
</dbReference>
<feature type="domain" description="Protein kinase" evidence="15">
    <location>
        <begin position="9"/>
        <end position="268"/>
    </location>
</feature>
<dbReference type="PROSITE" id="PS00108">
    <property type="entry name" value="PROTEIN_KINASE_ST"/>
    <property type="match status" value="1"/>
</dbReference>
<evidence type="ECO:0000256" key="11">
    <source>
        <dbReference type="ARBA" id="ARBA00023136"/>
    </source>
</evidence>
<evidence type="ECO:0000259" key="15">
    <source>
        <dbReference type="PROSITE" id="PS50011"/>
    </source>
</evidence>
<keyword evidence="3" id="KW-1003">Cell membrane</keyword>
<proteinExistence type="predicted"/>
<dbReference type="InterPro" id="IPR008271">
    <property type="entry name" value="Ser/Thr_kinase_AS"/>
</dbReference>
<dbReference type="OrthoDB" id="9762169at2"/>
<feature type="region of interest" description="Disordered" evidence="13">
    <location>
        <begin position="315"/>
        <end position="336"/>
    </location>
</feature>
<dbReference type="PANTHER" id="PTHR43289">
    <property type="entry name" value="MITOGEN-ACTIVATED PROTEIN KINASE KINASE KINASE 20-RELATED"/>
    <property type="match status" value="1"/>
</dbReference>
<dbReference type="RefSeq" id="WP_064978842.1">
    <property type="nucleotide sequence ID" value="NZ_LZLC01000027.1"/>
</dbReference>
<sequence>MEGTPFGRYRLIELLGRGGMGEVWKAYDTTMKRVVAMKVLPPTFADDEQYQVRFRREAHAAAGLDEPHIVPIHDFGEIDDRLFVTMRLIDGKTVQQLLADGPLAPERAVSIVEQIAAALGAAHGVGLVHRDVKPANILVTPDDFAYLIDFGIARAAGETKLTHTGATIGTVAYMAPERFTSDRCDARSDIYALTCVLHECLTGGPPFPGDSMERQITSHLYSDPPRPSTMRPGISAYMDQVIATGMAKDPELRYATTKDLAAAARAALAGAPAQPAHFGQPAQQTPPPAWAAPSVPYPTTGPESYPAHAHTQYATPSQGLGAGPAQWSPPQMANNQPAQSWWRNSAVVIVAALVTIVVLGGAGIAYVMWSDSGSGDQPQATKEPSAQLFPSMPTGPGGTAGYPTGSMSTPASTAASTPAGPSQLQTADGLTNLIGTIKAKFGDAMGFKLVVYPDYAVMDRVSPTNKHVDQSFMYRGGSWNKWGSDTSTSSFDVLADLGAINTQAVAATMAGAPQQLGAEPGSQLYLIIEGEEGGGLGLAIHSTAPGTGYMQVNADGTIKQIYPP</sequence>
<reference evidence="16 17" key="1">
    <citation type="submission" date="2016-06" db="EMBL/GenBank/DDBJ databases">
        <authorList>
            <person name="Kjaerup R.B."/>
            <person name="Dalgaard T.S."/>
            <person name="Juul-Madsen H.R."/>
        </authorList>
    </citation>
    <scope>NUCLEOTIDE SEQUENCE [LARGE SCALE GENOMIC DNA]</scope>
    <source>
        <strain evidence="16 17">1127319.6</strain>
    </source>
</reference>
<keyword evidence="10 14" id="KW-1133">Transmembrane helix</keyword>
<keyword evidence="8 16" id="KW-0418">Kinase</keyword>
<accession>A0A1A3HE55</accession>
<evidence type="ECO:0000256" key="13">
    <source>
        <dbReference type="SAM" id="MobiDB-lite"/>
    </source>
</evidence>
<organism evidence="16 17">
    <name type="scientific">Mycolicibacterium mucogenicum</name>
    <name type="common">Mycobacterium mucogenicum</name>
    <dbReference type="NCBI Taxonomy" id="56689"/>
    <lineage>
        <taxon>Bacteria</taxon>
        <taxon>Bacillati</taxon>
        <taxon>Actinomycetota</taxon>
        <taxon>Actinomycetes</taxon>
        <taxon>Mycobacteriales</taxon>
        <taxon>Mycobacteriaceae</taxon>
        <taxon>Mycolicibacterium</taxon>
    </lineage>
</organism>
<dbReference type="SUPFAM" id="SSF56112">
    <property type="entry name" value="Protein kinase-like (PK-like)"/>
    <property type="match status" value="1"/>
</dbReference>
<dbReference type="InterPro" id="IPR000719">
    <property type="entry name" value="Prot_kinase_dom"/>
</dbReference>
<dbReference type="EMBL" id="LZLC01000027">
    <property type="protein sequence ID" value="OBJ45969.1"/>
    <property type="molecule type" value="Genomic_DNA"/>
</dbReference>
<evidence type="ECO:0000256" key="8">
    <source>
        <dbReference type="ARBA" id="ARBA00022777"/>
    </source>
</evidence>
<evidence type="ECO:0000256" key="1">
    <source>
        <dbReference type="ARBA" id="ARBA00004162"/>
    </source>
</evidence>
<gene>
    <name evidence="16" type="ORF">A5630_12160</name>
</gene>
<evidence type="ECO:0000256" key="5">
    <source>
        <dbReference type="ARBA" id="ARBA00022679"/>
    </source>
</evidence>
<feature type="region of interest" description="Disordered" evidence="13">
    <location>
        <begin position="272"/>
        <end position="293"/>
    </location>
</feature>
<keyword evidence="9 12" id="KW-0067">ATP-binding</keyword>
<evidence type="ECO:0000256" key="3">
    <source>
        <dbReference type="ARBA" id="ARBA00022475"/>
    </source>
</evidence>
<evidence type="ECO:0000256" key="12">
    <source>
        <dbReference type="PROSITE-ProRule" id="PRU10141"/>
    </source>
</evidence>
<comment type="subcellular location">
    <subcellularLocation>
        <location evidence="1">Cell membrane</location>
        <topology evidence="1">Single-pass membrane protein</topology>
    </subcellularLocation>
</comment>
<evidence type="ECO:0000256" key="7">
    <source>
        <dbReference type="ARBA" id="ARBA00022741"/>
    </source>
</evidence>
<evidence type="ECO:0000256" key="2">
    <source>
        <dbReference type="ARBA" id="ARBA00012513"/>
    </source>
</evidence>
<keyword evidence="7 12" id="KW-0547">Nucleotide-binding</keyword>
<feature type="compositionally biased region" description="Low complexity" evidence="13">
    <location>
        <begin position="401"/>
        <end position="422"/>
    </location>
</feature>
<dbReference type="Proteomes" id="UP000093898">
    <property type="component" value="Unassembled WGS sequence"/>
</dbReference>
<dbReference type="Gene3D" id="3.30.200.20">
    <property type="entry name" value="Phosphorylase Kinase, domain 1"/>
    <property type="match status" value="1"/>
</dbReference>
<dbReference type="CDD" id="cd14014">
    <property type="entry name" value="STKc_PknB_like"/>
    <property type="match status" value="1"/>
</dbReference>
<dbReference type="AlphaFoldDB" id="A0A1A3HE55"/>
<dbReference type="GO" id="GO:0005524">
    <property type="term" value="F:ATP binding"/>
    <property type="evidence" value="ECO:0007669"/>
    <property type="project" value="UniProtKB-UniRule"/>
</dbReference>